<evidence type="ECO:0000313" key="11">
    <source>
        <dbReference type="Proteomes" id="UP000078582"/>
    </source>
</evidence>
<dbReference type="SFLD" id="SFLDF00027">
    <property type="entry name" value="p-type_atpase"/>
    <property type="match status" value="1"/>
</dbReference>
<dbReference type="SFLD" id="SFLDG00002">
    <property type="entry name" value="C1.7:_P-type_atpase_like"/>
    <property type="match status" value="1"/>
</dbReference>
<dbReference type="STRING" id="375175.AYR53_01860"/>
<feature type="transmembrane region" description="Helical" evidence="8">
    <location>
        <begin position="258"/>
        <end position="275"/>
    </location>
</feature>
<dbReference type="InterPro" id="IPR006068">
    <property type="entry name" value="ATPase_P-typ_cation-transptr_C"/>
</dbReference>
<feature type="transmembrane region" description="Helical" evidence="8">
    <location>
        <begin position="91"/>
        <end position="110"/>
    </location>
</feature>
<dbReference type="RefSeq" id="WP_068279661.1">
    <property type="nucleotide sequence ID" value="NZ_CP014873.1"/>
</dbReference>
<evidence type="ECO:0000256" key="6">
    <source>
        <dbReference type="ARBA" id="ARBA00022989"/>
    </source>
</evidence>
<dbReference type="PRINTS" id="PR00119">
    <property type="entry name" value="CATATPASE"/>
</dbReference>
<dbReference type="SUPFAM" id="SSF81665">
    <property type="entry name" value="Calcium ATPase, transmembrane domain M"/>
    <property type="match status" value="1"/>
</dbReference>
<feature type="transmembrane region" description="Helical" evidence="8">
    <location>
        <begin position="295"/>
        <end position="324"/>
    </location>
</feature>
<dbReference type="InterPro" id="IPR018303">
    <property type="entry name" value="ATPase_P-typ_P_site"/>
</dbReference>
<dbReference type="NCBIfam" id="TIGR01494">
    <property type="entry name" value="ATPase_P-type"/>
    <property type="match status" value="2"/>
</dbReference>
<dbReference type="InterPro" id="IPR036412">
    <property type="entry name" value="HAD-like_sf"/>
</dbReference>
<dbReference type="SUPFAM" id="SSF81653">
    <property type="entry name" value="Calcium ATPase, transduction domain A"/>
    <property type="match status" value="1"/>
</dbReference>
<dbReference type="Proteomes" id="UP000078582">
    <property type="component" value="Chromosome"/>
</dbReference>
<accession>A0A192GYL7</accession>
<evidence type="ECO:0000256" key="5">
    <source>
        <dbReference type="ARBA" id="ARBA00022967"/>
    </source>
</evidence>
<keyword evidence="6 8" id="KW-1133">Transmembrane helix</keyword>
<dbReference type="InterPro" id="IPR023299">
    <property type="entry name" value="ATPase_P-typ_cyto_dom_N"/>
</dbReference>
<feature type="transmembrane region" description="Helical" evidence="8">
    <location>
        <begin position="722"/>
        <end position="743"/>
    </location>
</feature>
<dbReference type="PROSITE" id="PS00154">
    <property type="entry name" value="ATPASE_E1_E2"/>
    <property type="match status" value="1"/>
</dbReference>
<evidence type="ECO:0000256" key="7">
    <source>
        <dbReference type="ARBA" id="ARBA00023136"/>
    </source>
</evidence>
<dbReference type="InterPro" id="IPR008250">
    <property type="entry name" value="ATPase_P-typ_transduc_dom_A_sf"/>
</dbReference>
<keyword evidence="3" id="KW-0547">Nucleotide-binding</keyword>
<evidence type="ECO:0000256" key="2">
    <source>
        <dbReference type="ARBA" id="ARBA00022692"/>
    </source>
</evidence>
<keyword evidence="5" id="KW-1278">Translocase</keyword>
<feature type="transmembrane region" description="Helical" evidence="8">
    <location>
        <begin position="865"/>
        <end position="887"/>
    </location>
</feature>
<dbReference type="SMART" id="SM00831">
    <property type="entry name" value="Cation_ATPase_N"/>
    <property type="match status" value="1"/>
</dbReference>
<feature type="transmembrane region" description="Helical" evidence="8">
    <location>
        <begin position="899"/>
        <end position="918"/>
    </location>
</feature>
<dbReference type="GO" id="GO:0016887">
    <property type="term" value="F:ATP hydrolysis activity"/>
    <property type="evidence" value="ECO:0007669"/>
    <property type="project" value="InterPro"/>
</dbReference>
<dbReference type="EMBL" id="CP014873">
    <property type="protein sequence ID" value="ANK61614.1"/>
    <property type="molecule type" value="Genomic_DNA"/>
</dbReference>
<dbReference type="Gene3D" id="3.40.50.1000">
    <property type="entry name" value="HAD superfamily/HAD-like"/>
    <property type="match status" value="1"/>
</dbReference>
<dbReference type="Gene3D" id="3.40.1110.10">
    <property type="entry name" value="Calcium-transporting ATPase, cytoplasmic domain N"/>
    <property type="match status" value="1"/>
</dbReference>
<organism evidence="10 11">
    <name type="scientific">Loigolactobacillus backii</name>
    <dbReference type="NCBI Taxonomy" id="375175"/>
    <lineage>
        <taxon>Bacteria</taxon>
        <taxon>Bacillati</taxon>
        <taxon>Bacillota</taxon>
        <taxon>Bacilli</taxon>
        <taxon>Lactobacillales</taxon>
        <taxon>Lactobacillaceae</taxon>
        <taxon>Loigolactobacillus</taxon>
    </lineage>
</organism>
<dbReference type="OrthoDB" id="9760364at2"/>
<dbReference type="InterPro" id="IPR044492">
    <property type="entry name" value="P_typ_ATPase_HD_dom"/>
</dbReference>
<dbReference type="InterPro" id="IPR001757">
    <property type="entry name" value="P_typ_ATPase"/>
</dbReference>
<dbReference type="Gene3D" id="1.20.1110.10">
    <property type="entry name" value="Calcium-transporting ATPase, transmembrane domain"/>
    <property type="match status" value="1"/>
</dbReference>
<dbReference type="InterPro" id="IPR059000">
    <property type="entry name" value="ATPase_P-type_domA"/>
</dbReference>
<keyword evidence="11" id="KW-1185">Reference proteome</keyword>
<evidence type="ECO:0000256" key="4">
    <source>
        <dbReference type="ARBA" id="ARBA00022840"/>
    </source>
</evidence>
<sequence>MYYDQDKKTIISTLESNRSKGLTSEEAAKRLEEYGVNEVQQKKERPAWRIFLQTFKDPLVIVLMGAVVLSLFSASYDFFITDNMAHSRTSLYEAIAIGILILGNAALAFWQENSAKKSLAALQQLAEHQTMTLRDNDWQKVPGKKLVPGDILSVKMGDFIDADVRWLKVAELQVSETHLTGEADAISKQTDELAADSALAERSNMGYAGSTVVNGNGIGIVVATGQNTELGKIAEMLTQVTDQKTPLQQTINRLTKRLLVISACLATFTLVFMLAKEFVLTGQLTIETVASVISTTIILAVASIPDALPVVLSIVLTIGARLLAKNNGLIKSLSSVETLGATTFIASDKTGTLTRNQMAVVRFYANGQNFTVEGNGYEPVGEITTADEEADEVSYHDFMLAAVLNNEASIEENEDGRMTPLGNPTDVALVVLGEKAGFKRSQLLENKKGHHIDLLRVLPFDSTRKMMSVVVKQDGQYKVLTKGAPDVILQRTETIQEDNQRVALKDAKATVEQQILDFANDALRTLAIAERDISLDEAENATMDELEQKLNLIGIAGIIDPPREEVRQSIKELHAASVSVVMITGDHAATARAIALRLGIITDQAAQVIEGKDMEQMSDDDLYKIVPDCRVYARVTPEHKQRIIRQLQRHGEVVGMTGDGVNDASALRAANIGIAMGINGTEVTKDSADLVLLDDKFTTIERSVEAGRTIFSNIRNFIRQELITNVAEVLALLLGILLIHRSIGNVSATTPTLTTLMVMWVNMISDSLPALALGYDEPEADLMEAKPRDTKKSILADGMLRRIIVRGSVMGFTVFIAFIWAASSGMAAEEAQTVAFLTLVFGQLWHVFDARSSTTLFRRNPFTNWRLLTAVSFAALSSLLATLLPFFNELMGTVPLTAPLYLAVILLPSLPTFIISGIKEVWLRLRK</sequence>
<dbReference type="SFLD" id="SFLDS00003">
    <property type="entry name" value="Haloacid_Dehalogenase"/>
    <property type="match status" value="1"/>
</dbReference>
<dbReference type="Pfam" id="PF00690">
    <property type="entry name" value="Cation_ATPase_N"/>
    <property type="match status" value="1"/>
</dbReference>
<gene>
    <name evidence="10" type="ORF">AYR53_01860</name>
</gene>
<dbReference type="InterPro" id="IPR004014">
    <property type="entry name" value="ATPase_P-typ_cation-transptr_N"/>
</dbReference>
<dbReference type="GO" id="GO:0005524">
    <property type="term" value="F:ATP binding"/>
    <property type="evidence" value="ECO:0007669"/>
    <property type="project" value="UniProtKB-KW"/>
</dbReference>
<keyword evidence="2 8" id="KW-0812">Transmembrane</keyword>
<dbReference type="InterPro" id="IPR023298">
    <property type="entry name" value="ATPase_P-typ_TM_dom_sf"/>
</dbReference>
<dbReference type="Gene3D" id="2.70.150.10">
    <property type="entry name" value="Calcium-transporting ATPase, cytoplasmic transduction domain A"/>
    <property type="match status" value="1"/>
</dbReference>
<evidence type="ECO:0000256" key="1">
    <source>
        <dbReference type="ARBA" id="ARBA00004141"/>
    </source>
</evidence>
<evidence type="ECO:0000313" key="10">
    <source>
        <dbReference type="EMBL" id="ANK61614.1"/>
    </source>
</evidence>
<dbReference type="SUPFAM" id="SSF56784">
    <property type="entry name" value="HAD-like"/>
    <property type="match status" value="1"/>
</dbReference>
<dbReference type="Pfam" id="PF13246">
    <property type="entry name" value="Cation_ATPase"/>
    <property type="match status" value="1"/>
</dbReference>
<dbReference type="InterPro" id="IPR023214">
    <property type="entry name" value="HAD_sf"/>
</dbReference>
<evidence type="ECO:0000259" key="9">
    <source>
        <dbReference type="SMART" id="SM00831"/>
    </source>
</evidence>
<evidence type="ECO:0000256" key="3">
    <source>
        <dbReference type="ARBA" id="ARBA00022741"/>
    </source>
</evidence>
<dbReference type="Pfam" id="PF00689">
    <property type="entry name" value="Cation_ATPase_C"/>
    <property type="match status" value="1"/>
</dbReference>
<dbReference type="PANTHER" id="PTHR42861">
    <property type="entry name" value="CALCIUM-TRANSPORTING ATPASE"/>
    <property type="match status" value="1"/>
</dbReference>
<reference evidence="10 11" key="1">
    <citation type="submission" date="2016-03" db="EMBL/GenBank/DDBJ databases">
        <title>Pediococcus and Lactobacillus from brewery environment - whole genome sequencing and assembly.</title>
        <authorList>
            <person name="Behr J."/>
            <person name="Geissler A.J."/>
            <person name="Vogel R.F."/>
        </authorList>
    </citation>
    <scope>NUCLEOTIDE SEQUENCE [LARGE SCALE GENOMIC DNA]</scope>
    <source>
        <strain evidence="10 11">TMW 1.1989</strain>
    </source>
</reference>
<evidence type="ECO:0000256" key="8">
    <source>
        <dbReference type="SAM" id="Phobius"/>
    </source>
</evidence>
<dbReference type="AlphaFoldDB" id="A0A192GYL7"/>
<dbReference type="Pfam" id="PF00122">
    <property type="entry name" value="E1-E2_ATPase"/>
    <property type="match status" value="1"/>
</dbReference>
<proteinExistence type="predicted"/>
<keyword evidence="7 8" id="KW-0472">Membrane</keyword>
<feature type="transmembrane region" description="Helical" evidence="8">
    <location>
        <begin position="59"/>
        <end position="79"/>
    </location>
</feature>
<name>A0A192GYL7_9LACO</name>
<dbReference type="SUPFAM" id="SSF81660">
    <property type="entry name" value="Metal cation-transporting ATPase, ATP-binding domain N"/>
    <property type="match status" value="1"/>
</dbReference>
<feature type="transmembrane region" description="Helical" evidence="8">
    <location>
        <begin position="803"/>
        <end position="822"/>
    </location>
</feature>
<comment type="subcellular location">
    <subcellularLocation>
        <location evidence="1">Membrane</location>
        <topology evidence="1">Multi-pass membrane protein</topology>
    </subcellularLocation>
</comment>
<keyword evidence="4" id="KW-0067">ATP-binding</keyword>
<dbReference type="GeneID" id="42980981"/>
<feature type="domain" description="Cation-transporting P-type ATPase N-terminal" evidence="9">
    <location>
        <begin position="1"/>
        <end position="75"/>
    </location>
</feature>
<dbReference type="GO" id="GO:0016020">
    <property type="term" value="C:membrane"/>
    <property type="evidence" value="ECO:0007669"/>
    <property type="project" value="UniProtKB-SubCell"/>
</dbReference>
<protein>
    <submittedName>
        <fullName evidence="10">Magnesium-transporting ATPase</fullName>
    </submittedName>
</protein>
<dbReference type="PRINTS" id="PR00120">
    <property type="entry name" value="HATPASE"/>
</dbReference>